<dbReference type="InterPro" id="IPR050147">
    <property type="entry name" value="Ser/Thr_Dehydratase"/>
</dbReference>
<reference evidence="6 7" key="1">
    <citation type="submission" date="2018-05" db="EMBL/GenBank/DDBJ databases">
        <title>Kurthia sibirica genome sequence.</title>
        <authorList>
            <person name="Maclea K.S."/>
            <person name="Goen A.E."/>
        </authorList>
    </citation>
    <scope>NUCLEOTIDE SEQUENCE [LARGE SCALE GENOMIC DNA]</scope>
    <source>
        <strain evidence="6 7">ATCC 49154</strain>
    </source>
</reference>
<dbReference type="AlphaFoldDB" id="A0A2U3ALU7"/>
<dbReference type="NCBIfam" id="TIGR02035">
    <property type="entry name" value="D_Ser_am_lyase"/>
    <property type="match status" value="1"/>
</dbReference>
<evidence type="ECO:0000256" key="3">
    <source>
        <dbReference type="ARBA" id="ARBA00023239"/>
    </source>
</evidence>
<comment type="similarity">
    <text evidence="4">Belongs to the serine/threonine dehydratase family. DsdA subfamily.</text>
</comment>
<dbReference type="GO" id="GO:0008721">
    <property type="term" value="F:D-serine ammonia-lyase activity"/>
    <property type="evidence" value="ECO:0007669"/>
    <property type="project" value="UniProtKB-EC"/>
</dbReference>
<organism evidence="6 7">
    <name type="scientific">Kurthia sibirica</name>
    <dbReference type="NCBI Taxonomy" id="202750"/>
    <lineage>
        <taxon>Bacteria</taxon>
        <taxon>Bacillati</taxon>
        <taxon>Bacillota</taxon>
        <taxon>Bacilli</taxon>
        <taxon>Bacillales</taxon>
        <taxon>Caryophanaceae</taxon>
        <taxon>Kurthia</taxon>
    </lineage>
</organism>
<dbReference type="GO" id="GO:0030170">
    <property type="term" value="F:pyridoxal phosphate binding"/>
    <property type="evidence" value="ECO:0007669"/>
    <property type="project" value="InterPro"/>
</dbReference>
<dbReference type="EMBL" id="QFVR01000008">
    <property type="protein sequence ID" value="PWI25477.1"/>
    <property type="molecule type" value="Genomic_DNA"/>
</dbReference>
<feature type="domain" description="Tryptophan synthase beta chain-like PALP" evidence="5">
    <location>
        <begin position="64"/>
        <end position="377"/>
    </location>
</feature>
<keyword evidence="3 4" id="KW-0456">Lyase</keyword>
<gene>
    <name evidence="4" type="primary">dsdA</name>
    <name evidence="6" type="ORF">DEX24_07675</name>
</gene>
<dbReference type="EC" id="4.3.1.18" evidence="4"/>
<keyword evidence="2 4" id="KW-0663">Pyridoxal phosphate</keyword>
<dbReference type="SUPFAM" id="SSF53686">
    <property type="entry name" value="Tryptophan synthase beta subunit-like PLP-dependent enzymes"/>
    <property type="match status" value="1"/>
</dbReference>
<dbReference type="Pfam" id="PF00291">
    <property type="entry name" value="PALP"/>
    <property type="match status" value="1"/>
</dbReference>
<evidence type="ECO:0000256" key="4">
    <source>
        <dbReference type="HAMAP-Rule" id="MF_01030"/>
    </source>
</evidence>
<evidence type="ECO:0000313" key="6">
    <source>
        <dbReference type="EMBL" id="PWI25477.1"/>
    </source>
</evidence>
<protein>
    <recommendedName>
        <fullName evidence="4">Probable D-serine dehydratase</fullName>
        <ecNumber evidence="4">4.3.1.18</ecNumber>
    </recommendedName>
    <alternativeName>
        <fullName evidence="4">D-serine deaminase</fullName>
        <shortName evidence="4">DSD</shortName>
    </alternativeName>
</protein>
<evidence type="ECO:0000256" key="1">
    <source>
        <dbReference type="ARBA" id="ARBA00001933"/>
    </source>
</evidence>
<accession>A0A2U3ALU7</accession>
<dbReference type="GO" id="GO:0036088">
    <property type="term" value="P:D-serine catabolic process"/>
    <property type="evidence" value="ECO:0007669"/>
    <property type="project" value="TreeGrafter"/>
</dbReference>
<dbReference type="InterPro" id="IPR011780">
    <property type="entry name" value="D_Ser_am_lyase"/>
</dbReference>
<dbReference type="OrthoDB" id="9780546at2"/>
<dbReference type="GO" id="GO:0016836">
    <property type="term" value="F:hydro-lyase activity"/>
    <property type="evidence" value="ECO:0007669"/>
    <property type="project" value="UniProtKB-UniRule"/>
</dbReference>
<dbReference type="RefSeq" id="WP_109305836.1">
    <property type="nucleotide sequence ID" value="NZ_BJUF01000018.1"/>
</dbReference>
<comment type="caution">
    <text evidence="6">The sequence shown here is derived from an EMBL/GenBank/DDBJ whole genome shotgun (WGS) entry which is preliminary data.</text>
</comment>
<evidence type="ECO:0000256" key="2">
    <source>
        <dbReference type="ARBA" id="ARBA00022898"/>
    </source>
</evidence>
<dbReference type="PANTHER" id="PTHR48078">
    <property type="entry name" value="THREONINE DEHYDRATASE, MITOCHONDRIAL-RELATED"/>
    <property type="match status" value="1"/>
</dbReference>
<dbReference type="PANTHER" id="PTHR48078:SF9">
    <property type="entry name" value="D-SERINE DEHYDRATASE"/>
    <property type="match status" value="1"/>
</dbReference>
<comment type="catalytic activity">
    <reaction evidence="4">
        <text>D-serine = pyruvate + NH4(+)</text>
        <dbReference type="Rhea" id="RHEA:13977"/>
        <dbReference type="ChEBI" id="CHEBI:15361"/>
        <dbReference type="ChEBI" id="CHEBI:28938"/>
        <dbReference type="ChEBI" id="CHEBI:35247"/>
        <dbReference type="EC" id="4.3.1.18"/>
    </reaction>
</comment>
<dbReference type="NCBIfam" id="NF002823">
    <property type="entry name" value="PRK02991.1"/>
    <property type="match status" value="1"/>
</dbReference>
<feature type="modified residue" description="N6-(pyridoxal phosphate)lysine" evidence="4">
    <location>
        <position position="101"/>
    </location>
</feature>
<comment type="cofactor">
    <cofactor evidence="1 4">
        <name>pyridoxal 5'-phosphate</name>
        <dbReference type="ChEBI" id="CHEBI:597326"/>
    </cofactor>
</comment>
<dbReference type="InterPro" id="IPR000634">
    <property type="entry name" value="Ser/Thr_deHydtase_PyrdxlP-BS"/>
</dbReference>
<dbReference type="InterPro" id="IPR001926">
    <property type="entry name" value="TrpB-like_PALP"/>
</dbReference>
<evidence type="ECO:0000259" key="5">
    <source>
        <dbReference type="Pfam" id="PF00291"/>
    </source>
</evidence>
<dbReference type="HAMAP" id="MF_01030">
    <property type="entry name" value="D_Ser_dehydrat"/>
    <property type="match status" value="1"/>
</dbReference>
<dbReference type="GO" id="GO:0009097">
    <property type="term" value="P:isoleucine biosynthetic process"/>
    <property type="evidence" value="ECO:0007669"/>
    <property type="project" value="TreeGrafter"/>
</dbReference>
<dbReference type="InterPro" id="IPR036052">
    <property type="entry name" value="TrpB-like_PALP_sf"/>
</dbReference>
<keyword evidence="7" id="KW-1185">Reference proteome</keyword>
<sequence>MTLIDLLTLAQPIYWKNPQKIKWLEAKEQLSIDDTIIDDAEKRLQRFAPYFLHTAPETAHNQGLIESPLQQLNRFNHAPFANDQKLLIKRDDILPISGSIKARGGIYEVLTLAEEIAGKHGLIDDTKDYRQFAELKFKELLSSYTIVVGSTGNLGLSIGIMSAQLGFKVVIHMSNDAKQWKKDLLRQKGAIVIEHRGDYGEAVKRGRKEVEEQERALFIDDENSIALFSGYAVAARRLQHQLQQQSIDVSIDNKLAVYLPCGVGGGPGGVAFGLKTIYGDAVECYFVEPVQSPCMLLGMSTGQHHDISVNDIGLSNKTAADGLAVGRASKFVGQLMTPLLEGIYTVEDTMLFKQLRALYMEENIKLEPSAAAALNGPQMTGSKAKTHIIWATGGGMVPASIWQQYFEGGA</sequence>
<evidence type="ECO:0000313" key="7">
    <source>
        <dbReference type="Proteomes" id="UP000245938"/>
    </source>
</evidence>
<proteinExistence type="inferred from homology"/>
<name>A0A2U3ALU7_9BACL</name>
<dbReference type="PROSITE" id="PS00165">
    <property type="entry name" value="DEHYDRATASE_SER_THR"/>
    <property type="match status" value="1"/>
</dbReference>
<dbReference type="Gene3D" id="3.40.50.1100">
    <property type="match status" value="2"/>
</dbReference>
<dbReference type="Proteomes" id="UP000245938">
    <property type="component" value="Unassembled WGS sequence"/>
</dbReference>